<sequence length="67" mass="7834">MVTANKKEVELSARWLHQMAAHRCLLLLEISDCYLELFLSTVTTCMLIMRDCCKVDAMQFIVHYCHI</sequence>
<comment type="caution">
    <text evidence="1">The sequence shown here is derived from an EMBL/GenBank/DDBJ whole genome shotgun (WGS) entry which is preliminary data.</text>
</comment>
<dbReference type="Proteomes" id="UP001469553">
    <property type="component" value="Unassembled WGS sequence"/>
</dbReference>
<accession>A0ABV0ZG02</accession>
<protein>
    <submittedName>
        <fullName evidence="1">Uncharacterized protein</fullName>
    </submittedName>
</protein>
<organism evidence="1 2">
    <name type="scientific">Ameca splendens</name>
    <dbReference type="NCBI Taxonomy" id="208324"/>
    <lineage>
        <taxon>Eukaryota</taxon>
        <taxon>Metazoa</taxon>
        <taxon>Chordata</taxon>
        <taxon>Craniata</taxon>
        <taxon>Vertebrata</taxon>
        <taxon>Euteleostomi</taxon>
        <taxon>Actinopterygii</taxon>
        <taxon>Neopterygii</taxon>
        <taxon>Teleostei</taxon>
        <taxon>Neoteleostei</taxon>
        <taxon>Acanthomorphata</taxon>
        <taxon>Ovalentaria</taxon>
        <taxon>Atherinomorphae</taxon>
        <taxon>Cyprinodontiformes</taxon>
        <taxon>Goodeidae</taxon>
        <taxon>Ameca</taxon>
    </lineage>
</organism>
<evidence type="ECO:0000313" key="2">
    <source>
        <dbReference type="Proteomes" id="UP001469553"/>
    </source>
</evidence>
<dbReference type="EMBL" id="JAHRIP010058925">
    <property type="protein sequence ID" value="MEQ2304278.1"/>
    <property type="molecule type" value="Genomic_DNA"/>
</dbReference>
<proteinExistence type="predicted"/>
<evidence type="ECO:0000313" key="1">
    <source>
        <dbReference type="EMBL" id="MEQ2304278.1"/>
    </source>
</evidence>
<reference evidence="1 2" key="1">
    <citation type="submission" date="2021-06" db="EMBL/GenBank/DDBJ databases">
        <authorList>
            <person name="Palmer J.M."/>
        </authorList>
    </citation>
    <scope>NUCLEOTIDE SEQUENCE [LARGE SCALE GENOMIC DNA]</scope>
    <source>
        <strain evidence="1 2">AS_MEX2019</strain>
        <tissue evidence="1">Muscle</tissue>
    </source>
</reference>
<gene>
    <name evidence="1" type="ORF">AMECASPLE_025377</name>
</gene>
<keyword evidence="2" id="KW-1185">Reference proteome</keyword>
<name>A0ABV0ZG02_9TELE</name>